<dbReference type="GO" id="GO:0005524">
    <property type="term" value="F:ATP binding"/>
    <property type="evidence" value="ECO:0007669"/>
    <property type="project" value="UniProtKB-KW"/>
</dbReference>
<dbReference type="EMBL" id="CP034183">
    <property type="protein sequence ID" value="AZI41593.1"/>
    <property type="molecule type" value="Genomic_DNA"/>
</dbReference>
<dbReference type="GO" id="GO:0005886">
    <property type="term" value="C:plasma membrane"/>
    <property type="evidence" value="ECO:0007669"/>
    <property type="project" value="TreeGrafter"/>
</dbReference>
<evidence type="ECO:0000313" key="7">
    <source>
        <dbReference type="Proteomes" id="UP000276417"/>
    </source>
</evidence>
<gene>
    <name evidence="6" type="ORF">EHF33_01495</name>
</gene>
<dbReference type="AlphaFoldDB" id="A0A3G8Y9K6"/>
<dbReference type="PANTHER" id="PTHR24220:SF689">
    <property type="entry name" value="LIPOPROTEIN-RELEASING SYSTEM ATP-BINDING PROTEIN LOLD"/>
    <property type="match status" value="1"/>
</dbReference>
<keyword evidence="4 6" id="KW-0067">ATP-binding</keyword>
<keyword evidence="3" id="KW-0547">Nucleotide-binding</keyword>
<organism evidence="6 7">
    <name type="scientific">Deinococcus psychrotolerans</name>
    <dbReference type="NCBI Taxonomy" id="2489213"/>
    <lineage>
        <taxon>Bacteria</taxon>
        <taxon>Thermotogati</taxon>
        <taxon>Deinococcota</taxon>
        <taxon>Deinococci</taxon>
        <taxon>Deinococcales</taxon>
        <taxon>Deinococcaceae</taxon>
        <taxon>Deinococcus</taxon>
    </lineage>
</organism>
<dbReference type="PROSITE" id="PS50893">
    <property type="entry name" value="ABC_TRANSPORTER_2"/>
    <property type="match status" value="1"/>
</dbReference>
<dbReference type="CDD" id="cd03255">
    <property type="entry name" value="ABC_MJ0796_LolCDE_FtsE"/>
    <property type="match status" value="1"/>
</dbReference>
<dbReference type="InterPro" id="IPR017871">
    <property type="entry name" value="ABC_transporter-like_CS"/>
</dbReference>
<dbReference type="Gene3D" id="3.40.50.300">
    <property type="entry name" value="P-loop containing nucleotide triphosphate hydrolases"/>
    <property type="match status" value="1"/>
</dbReference>
<evidence type="ECO:0000256" key="1">
    <source>
        <dbReference type="ARBA" id="ARBA00005417"/>
    </source>
</evidence>
<dbReference type="Proteomes" id="UP000276417">
    <property type="component" value="Chromosome 1"/>
</dbReference>
<dbReference type="KEGG" id="dph:EHF33_01495"/>
<dbReference type="GO" id="GO:0022857">
    <property type="term" value="F:transmembrane transporter activity"/>
    <property type="evidence" value="ECO:0007669"/>
    <property type="project" value="TreeGrafter"/>
</dbReference>
<keyword evidence="7" id="KW-1185">Reference proteome</keyword>
<feature type="domain" description="ABC transporter" evidence="5">
    <location>
        <begin position="8"/>
        <end position="232"/>
    </location>
</feature>
<comment type="similarity">
    <text evidence="1">Belongs to the ABC transporter superfamily.</text>
</comment>
<evidence type="ECO:0000256" key="2">
    <source>
        <dbReference type="ARBA" id="ARBA00022448"/>
    </source>
</evidence>
<evidence type="ECO:0000256" key="3">
    <source>
        <dbReference type="ARBA" id="ARBA00022741"/>
    </source>
</evidence>
<reference evidence="6 7" key="1">
    <citation type="submission" date="2018-11" db="EMBL/GenBank/DDBJ databases">
        <title>Deinococcus shelandsis sp. nov., isolated from South Shetland Islands soil of Antarctica.</title>
        <authorList>
            <person name="Tian J."/>
        </authorList>
    </citation>
    <scope>NUCLEOTIDE SEQUENCE [LARGE SCALE GENOMIC DNA]</scope>
    <source>
        <strain evidence="6 7">S14-83T</strain>
    </source>
</reference>
<evidence type="ECO:0000256" key="4">
    <source>
        <dbReference type="ARBA" id="ARBA00022840"/>
    </source>
</evidence>
<dbReference type="InterPro" id="IPR017911">
    <property type="entry name" value="MacB-like_ATP-bd"/>
</dbReference>
<dbReference type="InterPro" id="IPR003439">
    <property type="entry name" value="ABC_transporter-like_ATP-bd"/>
</dbReference>
<name>A0A3G8Y9K6_9DEIO</name>
<dbReference type="SUPFAM" id="SSF52540">
    <property type="entry name" value="P-loop containing nucleoside triphosphate hydrolases"/>
    <property type="match status" value="1"/>
</dbReference>
<dbReference type="PANTHER" id="PTHR24220">
    <property type="entry name" value="IMPORT ATP-BINDING PROTEIN"/>
    <property type="match status" value="1"/>
</dbReference>
<dbReference type="OrthoDB" id="66958at2"/>
<evidence type="ECO:0000259" key="5">
    <source>
        <dbReference type="PROSITE" id="PS50893"/>
    </source>
</evidence>
<dbReference type="Pfam" id="PF00005">
    <property type="entry name" value="ABC_tran"/>
    <property type="match status" value="1"/>
</dbReference>
<sequence>MGGVTPALHAVKISQRFGETQVLHEVSLEVARGEVVAVMGPSGSGKSTLLHLLGGLGQPQSGEVYWEGVRVDSLSVEARAKRRVRALGLVFQHHYLLPDLSLLDNLRVPGMILGEDLTGRAEELLRQVGLGGRGQVYPEVLSGGERQRLAVARALMARPAVLLADEPTGSLDRANAAKVAQLMIDLARENASGVLLVTHDEHLAALADRQIHLLDGRVVTGAEAAGAALLLAPSA</sequence>
<accession>A0A3G8Y9K6</accession>
<dbReference type="SMART" id="SM00382">
    <property type="entry name" value="AAA"/>
    <property type="match status" value="1"/>
</dbReference>
<dbReference type="InterPro" id="IPR015854">
    <property type="entry name" value="ABC_transpr_LolD-like"/>
</dbReference>
<keyword evidence="2" id="KW-0813">Transport</keyword>
<dbReference type="GO" id="GO:0016887">
    <property type="term" value="F:ATP hydrolysis activity"/>
    <property type="evidence" value="ECO:0007669"/>
    <property type="project" value="InterPro"/>
</dbReference>
<dbReference type="InterPro" id="IPR027417">
    <property type="entry name" value="P-loop_NTPase"/>
</dbReference>
<dbReference type="PROSITE" id="PS00211">
    <property type="entry name" value="ABC_TRANSPORTER_1"/>
    <property type="match status" value="1"/>
</dbReference>
<dbReference type="InterPro" id="IPR003593">
    <property type="entry name" value="AAA+_ATPase"/>
</dbReference>
<evidence type="ECO:0000313" key="6">
    <source>
        <dbReference type="EMBL" id="AZI41593.1"/>
    </source>
</evidence>
<protein>
    <submittedName>
        <fullName evidence="6">ABC transporter ATP-binding protein</fullName>
    </submittedName>
</protein>
<proteinExistence type="inferred from homology"/>